<dbReference type="Proteomes" id="UP001165064">
    <property type="component" value="Unassembled WGS sequence"/>
</dbReference>
<comment type="caution">
    <text evidence="1">The sequence shown here is derived from an EMBL/GenBank/DDBJ whole genome shotgun (WGS) entry which is preliminary data.</text>
</comment>
<gene>
    <name evidence="1" type="ORF">Amon02_000350900</name>
</gene>
<keyword evidence="2" id="KW-1185">Reference proteome</keyword>
<sequence length="272" mass="31958">MTPGEQSLDKTTLKIISDEILTEHLGYQPVEMLDDIINVINLVMYKCVDQVQKILTDRKFKMDEEDKKSKRSRLKRKHTAIDEYDDDDDDVIMNEEIAASKEINNKQKEKCSVEDIEKGTASFETFFEHHISQKSDIIESFAYTTIFSIPPALVSKGVIRLKHHEGLCLDKDALAQRNELREEYDMIWKEIETELHFNKVLSESIVKFRKMLKFSKQLREKVNLEHLTHMPKIDALHPLRETYRYLIVELSSAYETLINVRPQLKDEKLLLM</sequence>
<evidence type="ECO:0000313" key="1">
    <source>
        <dbReference type="EMBL" id="GME78577.1"/>
    </source>
</evidence>
<name>A0ACB5T0I2_AMBMO</name>
<dbReference type="EMBL" id="BSXS01002245">
    <property type="protein sequence ID" value="GME78577.1"/>
    <property type="molecule type" value="Genomic_DNA"/>
</dbReference>
<accession>A0ACB5T0I2</accession>
<reference evidence="1" key="1">
    <citation type="submission" date="2023-04" db="EMBL/GenBank/DDBJ databases">
        <title>Ambrosiozyma monospora NBRC 10751.</title>
        <authorList>
            <person name="Ichikawa N."/>
            <person name="Sato H."/>
            <person name="Tonouchi N."/>
        </authorList>
    </citation>
    <scope>NUCLEOTIDE SEQUENCE</scope>
    <source>
        <strain evidence="1">NBRC 10751</strain>
    </source>
</reference>
<evidence type="ECO:0000313" key="2">
    <source>
        <dbReference type="Proteomes" id="UP001165064"/>
    </source>
</evidence>
<protein>
    <submittedName>
        <fullName evidence="1">Unnamed protein product</fullName>
    </submittedName>
</protein>
<organism evidence="1 2">
    <name type="scientific">Ambrosiozyma monospora</name>
    <name type="common">Yeast</name>
    <name type="synonym">Endomycopsis monosporus</name>
    <dbReference type="NCBI Taxonomy" id="43982"/>
    <lineage>
        <taxon>Eukaryota</taxon>
        <taxon>Fungi</taxon>
        <taxon>Dikarya</taxon>
        <taxon>Ascomycota</taxon>
        <taxon>Saccharomycotina</taxon>
        <taxon>Pichiomycetes</taxon>
        <taxon>Pichiales</taxon>
        <taxon>Pichiaceae</taxon>
        <taxon>Ambrosiozyma</taxon>
    </lineage>
</organism>
<proteinExistence type="predicted"/>